<dbReference type="Pfam" id="PF00389">
    <property type="entry name" value="2-Hacid_dh"/>
    <property type="match status" value="1"/>
</dbReference>
<dbReference type="PANTHER" id="PTHR42789">
    <property type="entry name" value="D-ISOMER SPECIFIC 2-HYDROXYACID DEHYDROGENASE FAMILY PROTEIN (AFU_ORTHOLOGUE AFUA_6G10090)"/>
    <property type="match status" value="1"/>
</dbReference>
<evidence type="ECO:0000313" key="8">
    <source>
        <dbReference type="Proteomes" id="UP000196331"/>
    </source>
</evidence>
<comment type="caution">
    <text evidence="7">The sequence shown here is derived from an EMBL/GenBank/DDBJ whole genome shotgun (WGS) entry which is preliminary data.</text>
</comment>
<organism evidence="7 8">
    <name type="scientific">Halomonas citrativorans</name>
    <dbReference type="NCBI Taxonomy" id="2742612"/>
    <lineage>
        <taxon>Bacteria</taxon>
        <taxon>Pseudomonadati</taxon>
        <taxon>Pseudomonadota</taxon>
        <taxon>Gammaproteobacteria</taxon>
        <taxon>Oceanospirillales</taxon>
        <taxon>Halomonadaceae</taxon>
        <taxon>Halomonas</taxon>
    </lineage>
</organism>
<dbReference type="InterPro" id="IPR050857">
    <property type="entry name" value="D-2-hydroxyacid_DH"/>
</dbReference>
<dbReference type="AlphaFoldDB" id="A0A1R4I330"/>
<dbReference type="PROSITE" id="PS00671">
    <property type="entry name" value="D_2_HYDROXYACID_DH_3"/>
    <property type="match status" value="1"/>
</dbReference>
<dbReference type="PANTHER" id="PTHR42789:SF1">
    <property type="entry name" value="D-ISOMER SPECIFIC 2-HYDROXYACID DEHYDROGENASE FAMILY PROTEIN (AFU_ORTHOLOGUE AFUA_6G10090)"/>
    <property type="match status" value="1"/>
</dbReference>
<evidence type="ECO:0000259" key="6">
    <source>
        <dbReference type="Pfam" id="PF02826"/>
    </source>
</evidence>
<keyword evidence="2 4" id="KW-0560">Oxidoreductase</keyword>
<feature type="domain" description="D-isomer specific 2-hydroxyacid dehydrogenase catalytic" evidence="5">
    <location>
        <begin position="18"/>
        <end position="315"/>
    </location>
</feature>
<reference evidence="7 8" key="1">
    <citation type="submission" date="2017-02" db="EMBL/GenBank/DDBJ databases">
        <authorList>
            <person name="Dridi B."/>
        </authorList>
    </citation>
    <scope>NUCLEOTIDE SEQUENCE [LARGE SCALE GENOMIC DNA]</scope>
    <source>
        <strain evidence="7 8">JB380</strain>
    </source>
</reference>
<dbReference type="FunFam" id="3.40.50.720:FF:000203">
    <property type="entry name" value="D-3-phosphoglycerate dehydrogenase (SerA)"/>
    <property type="match status" value="1"/>
</dbReference>
<dbReference type="EC" id="1.1.1.95" evidence="7"/>
<proteinExistence type="inferred from homology"/>
<evidence type="ECO:0000256" key="2">
    <source>
        <dbReference type="ARBA" id="ARBA00023002"/>
    </source>
</evidence>
<feature type="domain" description="D-isomer specific 2-hydroxyacid dehydrogenase NAD-binding" evidence="6">
    <location>
        <begin position="111"/>
        <end position="284"/>
    </location>
</feature>
<dbReference type="Gene3D" id="3.40.50.720">
    <property type="entry name" value="NAD(P)-binding Rossmann-like Domain"/>
    <property type="match status" value="2"/>
</dbReference>
<dbReference type="InterPro" id="IPR036291">
    <property type="entry name" value="NAD(P)-bd_dom_sf"/>
</dbReference>
<evidence type="ECO:0000256" key="3">
    <source>
        <dbReference type="ARBA" id="ARBA00023027"/>
    </source>
</evidence>
<dbReference type="RefSeq" id="WP_087110135.1">
    <property type="nucleotide sequence ID" value="NZ_FUKM01000053.1"/>
</dbReference>
<keyword evidence="3" id="KW-0520">NAD</keyword>
<accession>A0A1R4I330</accession>
<dbReference type="InterPro" id="IPR006139">
    <property type="entry name" value="D-isomer_2_OHA_DH_cat_dom"/>
</dbReference>
<dbReference type="OrthoDB" id="9805416at2"/>
<dbReference type="GO" id="GO:0051287">
    <property type="term" value="F:NAD binding"/>
    <property type="evidence" value="ECO:0007669"/>
    <property type="project" value="InterPro"/>
</dbReference>
<dbReference type="SUPFAM" id="SSF52283">
    <property type="entry name" value="Formate/glycerate dehydrogenase catalytic domain-like"/>
    <property type="match status" value="1"/>
</dbReference>
<dbReference type="SUPFAM" id="SSF51735">
    <property type="entry name" value="NAD(P)-binding Rossmann-fold domains"/>
    <property type="match status" value="1"/>
</dbReference>
<dbReference type="InterPro" id="IPR029753">
    <property type="entry name" value="D-isomer_DH_CS"/>
</dbReference>
<dbReference type="Proteomes" id="UP000196331">
    <property type="component" value="Unassembled WGS sequence"/>
</dbReference>
<dbReference type="GO" id="GO:0004617">
    <property type="term" value="F:phosphoglycerate dehydrogenase activity"/>
    <property type="evidence" value="ECO:0007669"/>
    <property type="project" value="UniProtKB-EC"/>
</dbReference>
<dbReference type="EMBL" id="FUKM01000053">
    <property type="protein sequence ID" value="SJN14220.1"/>
    <property type="molecule type" value="Genomic_DNA"/>
</dbReference>
<comment type="similarity">
    <text evidence="1 4">Belongs to the D-isomer specific 2-hydroxyacid dehydrogenase family.</text>
</comment>
<dbReference type="InterPro" id="IPR006140">
    <property type="entry name" value="D-isomer_DH_NAD-bd"/>
</dbReference>
<evidence type="ECO:0000259" key="5">
    <source>
        <dbReference type="Pfam" id="PF00389"/>
    </source>
</evidence>
<gene>
    <name evidence="7" type="ORF">CZ787_14050</name>
</gene>
<sequence>MKTVILDDWEGCMKEHPAVSRLREFSEVSVYGDVPAFETLVSRLQGADAIIPLRERTLIDRDLIAALPDLKLIAQTGTGLAHMDKDAVDEAGISVATTPGGSTAAVTEMTFAFLLNLTKRIVEVDRRMSAGEWPAIVTSNLSGKTIGLIGLGKIGCAVARMAQAFGMRVIAWGPRLTRERAAQVGVEYVSLESLLTQADAVSIHVRLVPETEGLLTTEHFELMKPDAILVNTSRGPIIDEAALIDALQRKKIGGAGLDVFCEEPLPQHNAFAALDNVMITPHMAWKTEETFSRFLNGSIDNIHAFFVKGEPQNIVSISRDKKKTGV</sequence>
<evidence type="ECO:0000256" key="1">
    <source>
        <dbReference type="ARBA" id="ARBA00005854"/>
    </source>
</evidence>
<evidence type="ECO:0000313" key="7">
    <source>
        <dbReference type="EMBL" id="SJN14220.1"/>
    </source>
</evidence>
<evidence type="ECO:0000256" key="4">
    <source>
        <dbReference type="RuleBase" id="RU003719"/>
    </source>
</evidence>
<protein>
    <submittedName>
        <fullName evidence="7">D-3-phosphoglycerate dehydrogenase</fullName>
        <ecNumber evidence="7">1.1.1.95</ecNumber>
    </submittedName>
</protein>
<name>A0A1R4I330_9GAMM</name>
<dbReference type="Pfam" id="PF02826">
    <property type="entry name" value="2-Hacid_dh_C"/>
    <property type="match status" value="1"/>
</dbReference>
<dbReference type="CDD" id="cd12169">
    <property type="entry name" value="PGDH_like_1"/>
    <property type="match status" value="1"/>
</dbReference>